<keyword evidence="6" id="KW-1185">Reference proteome</keyword>
<dbReference type="GO" id="GO:0016709">
    <property type="term" value="F:oxidoreductase activity, acting on paired donors, with incorporation or reduction of molecular oxygen, NAD(P)H as one donor, and incorporation of one atom of oxygen"/>
    <property type="evidence" value="ECO:0007669"/>
    <property type="project" value="UniProtKB-ARBA"/>
</dbReference>
<dbReference type="EMBL" id="CP051685">
    <property type="protein sequence ID" value="QJE02120.1"/>
    <property type="molecule type" value="Genomic_DNA"/>
</dbReference>
<dbReference type="Pfam" id="PF01494">
    <property type="entry name" value="FAD_binding_3"/>
    <property type="match status" value="1"/>
</dbReference>
<comment type="cofactor">
    <cofactor evidence="1">
        <name>FAD</name>
        <dbReference type="ChEBI" id="CHEBI:57692"/>
    </cofactor>
</comment>
<proteinExistence type="predicted"/>
<evidence type="ECO:0000259" key="4">
    <source>
        <dbReference type="Pfam" id="PF01494"/>
    </source>
</evidence>
<name>A0A7Z2W0C8_9BURK</name>
<dbReference type="Proteomes" id="UP000502415">
    <property type="component" value="Chromosome"/>
</dbReference>
<dbReference type="KEGG" id="mfy:HH212_20585"/>
<dbReference type="InterPro" id="IPR050641">
    <property type="entry name" value="RIFMO-like"/>
</dbReference>
<sequence length="522" mass="55377">MNRHHPHHDVIVAGAGPVGLFLACELALAGCSVLVLEQAAQADAPMKRLPFGIRGLSAPSVEALARRGLLEQLEVPRRLKHPFGDPARMPAPPARRQIGHFAGLPFFDEDIERARWTRRLPGSLDTSMLSEMAELESVLAHRAQALGVTIRRGAAIAGVEQDAGGVTVRAGGELADGGMTYSETLRAGWLVGCDGARSTVRKLGGFDFAGTEPEFTGYSAQVDLADPERLPPGRTLTATGMFFQSQPGFLVMQEFDGGAGHGATPPTLEQVQAVLRRVSGTDVGVSALHAASTWTDRARQATRYRRGRVLLAGDAAHIHAPLGGQGLNLGLGDAMNLGWKLAATVQGRAPDGLLDTYEAERHPPGARVLDWSRAQVALMRPDPGARALSAIVRELLQTRDGATHVAGRIWGVDTRVDLGEKADAHPLAGYSVPRFELEDGRRVDDLLRDGRGLLLDFGGDAGLAGLASGYAERVDYVAGPAREQLGISALLVRPDGIVAWAGDDEGCPAGAEPALARWFTPL</sequence>
<dbReference type="InterPro" id="IPR036188">
    <property type="entry name" value="FAD/NAD-bd_sf"/>
</dbReference>
<evidence type="ECO:0000313" key="6">
    <source>
        <dbReference type="Proteomes" id="UP000502415"/>
    </source>
</evidence>
<protein>
    <submittedName>
        <fullName evidence="5">FAD-dependent oxidoreductase</fullName>
    </submittedName>
</protein>
<evidence type="ECO:0000313" key="5">
    <source>
        <dbReference type="EMBL" id="QJE02120.1"/>
    </source>
</evidence>
<dbReference type="PANTHER" id="PTHR43004">
    <property type="entry name" value="TRK SYSTEM POTASSIUM UPTAKE PROTEIN"/>
    <property type="match status" value="1"/>
</dbReference>
<keyword evidence="2" id="KW-0285">Flavoprotein</keyword>
<gene>
    <name evidence="5" type="ORF">HH212_20585</name>
</gene>
<dbReference type="InterPro" id="IPR002938">
    <property type="entry name" value="FAD-bd"/>
</dbReference>
<dbReference type="AlphaFoldDB" id="A0A7Z2W0C8"/>
<dbReference type="GO" id="GO:0071949">
    <property type="term" value="F:FAD binding"/>
    <property type="evidence" value="ECO:0007669"/>
    <property type="project" value="InterPro"/>
</dbReference>
<evidence type="ECO:0000256" key="1">
    <source>
        <dbReference type="ARBA" id="ARBA00001974"/>
    </source>
</evidence>
<dbReference type="SUPFAM" id="SSF51905">
    <property type="entry name" value="FAD/NAD(P)-binding domain"/>
    <property type="match status" value="1"/>
</dbReference>
<dbReference type="PROSITE" id="PS51257">
    <property type="entry name" value="PROKAR_LIPOPROTEIN"/>
    <property type="match status" value="1"/>
</dbReference>
<dbReference type="RefSeq" id="WP_170204207.1">
    <property type="nucleotide sequence ID" value="NZ_CP051685.1"/>
</dbReference>
<keyword evidence="3" id="KW-0274">FAD</keyword>
<dbReference type="Gene3D" id="3.50.50.60">
    <property type="entry name" value="FAD/NAD(P)-binding domain"/>
    <property type="match status" value="1"/>
</dbReference>
<feature type="domain" description="FAD-binding" evidence="4">
    <location>
        <begin position="9"/>
        <end position="372"/>
    </location>
</feature>
<dbReference type="PANTHER" id="PTHR43004:SF19">
    <property type="entry name" value="BINDING MONOOXYGENASE, PUTATIVE (JCVI)-RELATED"/>
    <property type="match status" value="1"/>
</dbReference>
<dbReference type="Pfam" id="PF21274">
    <property type="entry name" value="Rng_hyd_C"/>
    <property type="match status" value="1"/>
</dbReference>
<dbReference type="PRINTS" id="PR00420">
    <property type="entry name" value="RNGMNOXGNASE"/>
</dbReference>
<reference evidence="5 6" key="1">
    <citation type="submission" date="2020-04" db="EMBL/GenBank/DDBJ databases">
        <title>Genome sequencing of novel species.</title>
        <authorList>
            <person name="Heo J."/>
            <person name="Kim S.-J."/>
            <person name="Kim J.-S."/>
            <person name="Hong S.-B."/>
            <person name="Kwon S.-W."/>
        </authorList>
    </citation>
    <scope>NUCLEOTIDE SEQUENCE [LARGE SCALE GENOMIC DNA]</scope>
    <source>
        <strain evidence="5 6">GN2-R2</strain>
    </source>
</reference>
<organism evidence="5 6">
    <name type="scientific">Massilia forsythiae</name>
    <dbReference type="NCBI Taxonomy" id="2728020"/>
    <lineage>
        <taxon>Bacteria</taxon>
        <taxon>Pseudomonadati</taxon>
        <taxon>Pseudomonadota</taxon>
        <taxon>Betaproteobacteria</taxon>
        <taxon>Burkholderiales</taxon>
        <taxon>Oxalobacteraceae</taxon>
        <taxon>Telluria group</taxon>
        <taxon>Massilia</taxon>
    </lineage>
</organism>
<dbReference type="Gene3D" id="3.30.70.2450">
    <property type="match status" value="1"/>
</dbReference>
<evidence type="ECO:0000256" key="3">
    <source>
        <dbReference type="ARBA" id="ARBA00022827"/>
    </source>
</evidence>
<evidence type="ECO:0000256" key="2">
    <source>
        <dbReference type="ARBA" id="ARBA00022630"/>
    </source>
</evidence>
<dbReference type="Gene3D" id="3.40.30.120">
    <property type="match status" value="1"/>
</dbReference>
<accession>A0A7Z2W0C8</accession>